<organism evidence="1 2">
    <name type="scientific">Candidatus Taylorbacteria bacterium CG11_big_fil_rev_8_21_14_0_20_46_11</name>
    <dbReference type="NCBI Taxonomy" id="1975025"/>
    <lineage>
        <taxon>Bacteria</taxon>
        <taxon>Candidatus Tayloriibacteriota</taxon>
    </lineage>
</organism>
<dbReference type="AlphaFoldDB" id="A0A2H0K9S6"/>
<dbReference type="Proteomes" id="UP000229342">
    <property type="component" value="Unassembled WGS sequence"/>
</dbReference>
<reference evidence="1 2" key="1">
    <citation type="submission" date="2017-09" db="EMBL/GenBank/DDBJ databases">
        <title>Depth-based differentiation of microbial function through sediment-hosted aquifers and enrichment of novel symbionts in the deep terrestrial subsurface.</title>
        <authorList>
            <person name="Probst A.J."/>
            <person name="Ladd B."/>
            <person name="Jarett J.K."/>
            <person name="Geller-Mcgrath D.E."/>
            <person name="Sieber C.M."/>
            <person name="Emerson J.B."/>
            <person name="Anantharaman K."/>
            <person name="Thomas B.C."/>
            <person name="Malmstrom R."/>
            <person name="Stieglmeier M."/>
            <person name="Klingl A."/>
            <person name="Woyke T."/>
            <person name="Ryan C.M."/>
            <person name="Banfield J.F."/>
        </authorList>
    </citation>
    <scope>NUCLEOTIDE SEQUENCE [LARGE SCALE GENOMIC DNA]</scope>
    <source>
        <strain evidence="1">CG11_big_fil_rev_8_21_14_0_20_46_11</strain>
    </source>
</reference>
<sequence length="143" mass="16223">MWEDAKGPFHQPLAEGQFLGHLENVQMWSERILATLDAFEASPLPKTAEKCVGAFAMVISNLEDNLRNPGDFEKSLSDKTIMKGLVATVEKIRSEVLPFLKEQKRMEAEPKDIATAQRRIHYLENALLRAEIYVASQNKHEQS</sequence>
<dbReference type="EMBL" id="PCVG01000087">
    <property type="protein sequence ID" value="PIQ68018.1"/>
    <property type="molecule type" value="Genomic_DNA"/>
</dbReference>
<protein>
    <submittedName>
        <fullName evidence="1">Uncharacterized protein</fullName>
    </submittedName>
</protein>
<accession>A0A2H0K9S6</accession>
<name>A0A2H0K9S6_9BACT</name>
<comment type="caution">
    <text evidence="1">The sequence shown here is derived from an EMBL/GenBank/DDBJ whole genome shotgun (WGS) entry which is preliminary data.</text>
</comment>
<proteinExistence type="predicted"/>
<evidence type="ECO:0000313" key="2">
    <source>
        <dbReference type="Proteomes" id="UP000229342"/>
    </source>
</evidence>
<gene>
    <name evidence="1" type="ORF">COV91_06430</name>
</gene>
<evidence type="ECO:0000313" key="1">
    <source>
        <dbReference type="EMBL" id="PIQ68018.1"/>
    </source>
</evidence>